<keyword evidence="1" id="KW-1133">Transmembrane helix</keyword>
<keyword evidence="3" id="KW-1185">Reference proteome</keyword>
<accession>A0A974PML2</accession>
<dbReference type="AlphaFoldDB" id="A0A974PML2"/>
<dbReference type="EMBL" id="CP063362">
    <property type="protein sequence ID" value="QRG06372.1"/>
    <property type="molecule type" value="Genomic_DNA"/>
</dbReference>
<feature type="transmembrane region" description="Helical" evidence="1">
    <location>
        <begin position="137"/>
        <end position="162"/>
    </location>
</feature>
<gene>
    <name evidence="2" type="ORF">EZH22_26040</name>
</gene>
<dbReference type="RefSeq" id="WP_203193282.1">
    <property type="nucleotide sequence ID" value="NZ_CP063362.1"/>
</dbReference>
<protein>
    <submittedName>
        <fullName evidence="2">Uncharacterized protein</fullName>
    </submittedName>
</protein>
<proteinExistence type="predicted"/>
<evidence type="ECO:0000256" key="1">
    <source>
        <dbReference type="SAM" id="Phobius"/>
    </source>
</evidence>
<sequence length="185" mass="20319">MAGQSVGGGSGARIEIGVQRVSQLFNMLDPFPFRERDLDPDAEAFIVEWARELPRNAPIHILVHLPADEAASAEGRGLAEALSHYFATQERTLAAELRELFRIGRLSLAIGGAVLAVCLALAGLISDVMGLERLSGFAGEGLLILGWVALWRPMEIFLYDWWPIARRRALYRRLAAAEVRVQANG</sequence>
<feature type="transmembrane region" description="Helical" evidence="1">
    <location>
        <begin position="106"/>
        <end position="125"/>
    </location>
</feature>
<keyword evidence="1" id="KW-0472">Membrane</keyword>
<organism evidence="2 3">
    <name type="scientific">Xanthobacter dioxanivorans</name>
    <dbReference type="NCBI Taxonomy" id="2528964"/>
    <lineage>
        <taxon>Bacteria</taxon>
        <taxon>Pseudomonadati</taxon>
        <taxon>Pseudomonadota</taxon>
        <taxon>Alphaproteobacteria</taxon>
        <taxon>Hyphomicrobiales</taxon>
        <taxon>Xanthobacteraceae</taxon>
        <taxon>Xanthobacter</taxon>
    </lineage>
</organism>
<evidence type="ECO:0000313" key="2">
    <source>
        <dbReference type="EMBL" id="QRG06372.1"/>
    </source>
</evidence>
<dbReference type="Proteomes" id="UP000596427">
    <property type="component" value="Chromosome"/>
</dbReference>
<keyword evidence="1" id="KW-0812">Transmembrane</keyword>
<evidence type="ECO:0000313" key="3">
    <source>
        <dbReference type="Proteomes" id="UP000596427"/>
    </source>
</evidence>
<reference evidence="2 3" key="1">
    <citation type="submission" date="2020-10" db="EMBL/GenBank/DDBJ databases">
        <title>Degradation of 1,4-Dioxane by Xanthobacter sp. YN2, via a Novel Group-2 Soluble Di-Iron Monooxygenase.</title>
        <authorList>
            <person name="Ma F."/>
            <person name="Wang Y."/>
            <person name="Yang J."/>
            <person name="Guo H."/>
            <person name="Su D."/>
            <person name="Yu L."/>
        </authorList>
    </citation>
    <scope>NUCLEOTIDE SEQUENCE [LARGE SCALE GENOMIC DNA]</scope>
    <source>
        <strain evidence="2 3">YN2</strain>
    </source>
</reference>
<dbReference type="KEGG" id="xdi:EZH22_26040"/>
<name>A0A974PML2_9HYPH</name>